<dbReference type="EMBL" id="JBBHLI010000016">
    <property type="protein sequence ID" value="MEK9502865.1"/>
    <property type="molecule type" value="Genomic_DNA"/>
</dbReference>
<keyword evidence="4" id="KW-0479">Metal-binding</keyword>
<dbReference type="NCBIfam" id="TIGR03598">
    <property type="entry name" value="GTPase_YsxC"/>
    <property type="match status" value="1"/>
</dbReference>
<keyword evidence="3 10" id="KW-0132">Cell division</keyword>
<dbReference type="InterPro" id="IPR030393">
    <property type="entry name" value="G_ENGB_dom"/>
</dbReference>
<comment type="similarity">
    <text evidence="2 10">Belongs to the TRAFAC class TrmE-Era-EngA-EngB-Septin-like GTPase superfamily. EngB GTPase family.</text>
</comment>
<accession>A0ABU9EH94</accession>
<organism evidence="13 14">
    <name type="scientific">Gaopeijia maritima</name>
    <dbReference type="NCBI Taxonomy" id="3119007"/>
    <lineage>
        <taxon>Bacteria</taxon>
        <taxon>Pseudomonadati</taxon>
        <taxon>Gemmatimonadota</taxon>
        <taxon>Longimicrobiia</taxon>
        <taxon>Gaopeijiales</taxon>
        <taxon>Gaopeijiaceae</taxon>
        <taxon>Gaopeijia</taxon>
    </lineage>
</organism>
<evidence type="ECO:0000313" key="14">
    <source>
        <dbReference type="Proteomes" id="UP001484239"/>
    </source>
</evidence>
<dbReference type="RefSeq" id="WP_405281794.1">
    <property type="nucleotide sequence ID" value="NZ_CP144380.1"/>
</dbReference>
<comment type="caution">
    <text evidence="13">The sequence shown here is derived from an EMBL/GenBank/DDBJ whole genome shotgun (WGS) entry which is preliminary data.</text>
</comment>
<dbReference type="SUPFAM" id="SSF52540">
    <property type="entry name" value="P-loop containing nucleoside triphosphate hydrolases"/>
    <property type="match status" value="1"/>
</dbReference>
<comment type="function">
    <text evidence="10">Necessary for normal cell division and for the maintenance of normal septation.</text>
</comment>
<evidence type="ECO:0000313" key="13">
    <source>
        <dbReference type="EMBL" id="MEK9502865.1"/>
    </source>
</evidence>
<keyword evidence="5 10" id="KW-0547">Nucleotide-binding</keyword>
<evidence type="ECO:0000256" key="11">
    <source>
        <dbReference type="SAM" id="MobiDB-lite"/>
    </source>
</evidence>
<dbReference type="Proteomes" id="UP001484239">
    <property type="component" value="Unassembled WGS sequence"/>
</dbReference>
<evidence type="ECO:0000259" key="12">
    <source>
        <dbReference type="PROSITE" id="PS51706"/>
    </source>
</evidence>
<evidence type="ECO:0000256" key="9">
    <source>
        <dbReference type="ARBA" id="ARBA00023306"/>
    </source>
</evidence>
<dbReference type="PANTHER" id="PTHR11649:SF13">
    <property type="entry name" value="ENGB-TYPE G DOMAIN-CONTAINING PROTEIN"/>
    <property type="match status" value="1"/>
</dbReference>
<comment type="cofactor">
    <cofactor evidence="1">
        <name>Mg(2+)</name>
        <dbReference type="ChEBI" id="CHEBI:18420"/>
    </cofactor>
</comment>
<feature type="region of interest" description="Disordered" evidence="11">
    <location>
        <begin position="196"/>
        <end position="224"/>
    </location>
</feature>
<evidence type="ECO:0000256" key="6">
    <source>
        <dbReference type="ARBA" id="ARBA00022842"/>
    </source>
</evidence>
<evidence type="ECO:0000256" key="8">
    <source>
        <dbReference type="ARBA" id="ARBA00023210"/>
    </source>
</evidence>
<dbReference type="Pfam" id="PF01926">
    <property type="entry name" value="MMR_HSR1"/>
    <property type="match status" value="1"/>
</dbReference>
<gene>
    <name evidence="13" type="primary">yihA</name>
    <name evidence="10" type="synonym">engB</name>
    <name evidence="13" type="ORF">WI372_17855</name>
</gene>
<keyword evidence="14" id="KW-1185">Reference proteome</keyword>
<evidence type="ECO:0000256" key="2">
    <source>
        <dbReference type="ARBA" id="ARBA00009638"/>
    </source>
</evidence>
<proteinExistence type="inferred from homology"/>
<protein>
    <recommendedName>
        <fullName evidence="10">Probable GTP-binding protein EngB</fullName>
    </recommendedName>
</protein>
<dbReference type="InterPro" id="IPR006073">
    <property type="entry name" value="GTP-bd"/>
</dbReference>
<evidence type="ECO:0000256" key="3">
    <source>
        <dbReference type="ARBA" id="ARBA00022618"/>
    </source>
</evidence>
<evidence type="ECO:0000256" key="1">
    <source>
        <dbReference type="ARBA" id="ARBA00001946"/>
    </source>
</evidence>
<evidence type="ECO:0000256" key="4">
    <source>
        <dbReference type="ARBA" id="ARBA00022723"/>
    </source>
</evidence>
<dbReference type="PROSITE" id="PS51706">
    <property type="entry name" value="G_ENGB"/>
    <property type="match status" value="1"/>
</dbReference>
<evidence type="ECO:0000256" key="5">
    <source>
        <dbReference type="ARBA" id="ARBA00022741"/>
    </source>
</evidence>
<dbReference type="InterPro" id="IPR019987">
    <property type="entry name" value="GTP-bd_ribosome_bio_YsxC"/>
</dbReference>
<evidence type="ECO:0000256" key="10">
    <source>
        <dbReference type="HAMAP-Rule" id="MF_00321"/>
    </source>
</evidence>
<dbReference type="HAMAP" id="MF_00321">
    <property type="entry name" value="GTPase_EngB"/>
    <property type="match status" value="1"/>
</dbReference>
<keyword evidence="6" id="KW-0460">Magnesium</keyword>
<feature type="domain" description="EngB-type G" evidence="12">
    <location>
        <begin position="22"/>
        <end position="196"/>
    </location>
</feature>
<dbReference type="Gene3D" id="3.40.50.300">
    <property type="entry name" value="P-loop containing nucleotide triphosphate hydrolases"/>
    <property type="match status" value="1"/>
</dbReference>
<dbReference type="PANTHER" id="PTHR11649">
    <property type="entry name" value="MSS1/TRME-RELATED GTP-BINDING PROTEIN"/>
    <property type="match status" value="1"/>
</dbReference>
<reference evidence="13 14" key="1">
    <citation type="submission" date="2024-02" db="EMBL/GenBank/DDBJ databases">
        <title>A novel Gemmatimonadota bacterium.</title>
        <authorList>
            <person name="Du Z.-J."/>
            <person name="Ye Y.-Q."/>
        </authorList>
    </citation>
    <scope>NUCLEOTIDE SEQUENCE [LARGE SCALE GENOMIC DNA]</scope>
    <source>
        <strain evidence="13 14">DH-20</strain>
    </source>
</reference>
<keyword evidence="8 10" id="KW-0717">Septation</keyword>
<dbReference type="InterPro" id="IPR027417">
    <property type="entry name" value="P-loop_NTPase"/>
</dbReference>
<keyword evidence="9 10" id="KW-0131">Cell cycle</keyword>
<keyword evidence="7 10" id="KW-0342">GTP-binding</keyword>
<sequence length="224" mass="24574">MKIRTVEYAGTVAQANGPVPGDLPQVAFSGRSNVGKSSLINTLLRRTRSKVARVSATPGKTQALNFYRVNDHFFLLDLPGFGYAKVPKTMRDQWKGLIEGYMRRPVDLRGVVHLVDSRRNPSDQDLQMLDFLAQLGTPTLVVLTKVDKLKRSERKKAFAKAADRLGVDPEQLLPFSSKTGEGREVLLAALDELLGSDGHPVEDGDDTVDDVDLDVGGPPEEYTA</sequence>
<feature type="compositionally biased region" description="Acidic residues" evidence="11">
    <location>
        <begin position="203"/>
        <end position="213"/>
    </location>
</feature>
<evidence type="ECO:0000256" key="7">
    <source>
        <dbReference type="ARBA" id="ARBA00023134"/>
    </source>
</evidence>
<name>A0ABU9EH94_9BACT</name>
<dbReference type="CDD" id="cd01876">
    <property type="entry name" value="YihA_EngB"/>
    <property type="match status" value="1"/>
</dbReference>